<feature type="compositionally biased region" description="Polar residues" evidence="1">
    <location>
        <begin position="18"/>
        <end position="29"/>
    </location>
</feature>
<proteinExistence type="predicted"/>
<evidence type="ECO:0000313" key="3">
    <source>
        <dbReference type="Proteomes" id="UP001642502"/>
    </source>
</evidence>
<sequence>MTIATAPVQAKPMAAEPTPTTTSTVAQQPPSEPRPVAATLSPPATLRGGNLSLGCHCCHGSLSFYKSCC</sequence>
<evidence type="ECO:0000313" key="2">
    <source>
        <dbReference type="EMBL" id="CAK7263555.1"/>
    </source>
</evidence>
<dbReference type="EMBL" id="CAWUON010000003">
    <property type="protein sequence ID" value="CAK7263555.1"/>
    <property type="molecule type" value="Genomic_DNA"/>
</dbReference>
<protein>
    <submittedName>
        <fullName evidence="2">Uncharacterized protein</fullName>
    </submittedName>
</protein>
<gene>
    <name evidence="2" type="ORF">SEPCBS119000_000550</name>
</gene>
<name>A0ABP0D5Q7_9PEZI</name>
<organism evidence="2 3">
    <name type="scientific">Sporothrix epigloea</name>
    <dbReference type="NCBI Taxonomy" id="1892477"/>
    <lineage>
        <taxon>Eukaryota</taxon>
        <taxon>Fungi</taxon>
        <taxon>Dikarya</taxon>
        <taxon>Ascomycota</taxon>
        <taxon>Pezizomycotina</taxon>
        <taxon>Sordariomycetes</taxon>
        <taxon>Sordariomycetidae</taxon>
        <taxon>Ophiostomatales</taxon>
        <taxon>Ophiostomataceae</taxon>
        <taxon>Sporothrix</taxon>
    </lineage>
</organism>
<dbReference type="Proteomes" id="UP001642502">
    <property type="component" value="Unassembled WGS sequence"/>
</dbReference>
<accession>A0ABP0D5Q7</accession>
<comment type="caution">
    <text evidence="2">The sequence shown here is derived from an EMBL/GenBank/DDBJ whole genome shotgun (WGS) entry which is preliminary data.</text>
</comment>
<keyword evidence="3" id="KW-1185">Reference proteome</keyword>
<evidence type="ECO:0000256" key="1">
    <source>
        <dbReference type="SAM" id="MobiDB-lite"/>
    </source>
</evidence>
<reference evidence="2 3" key="1">
    <citation type="submission" date="2024-01" db="EMBL/GenBank/DDBJ databases">
        <authorList>
            <person name="Allen C."/>
            <person name="Tagirdzhanova G."/>
        </authorList>
    </citation>
    <scope>NUCLEOTIDE SEQUENCE [LARGE SCALE GENOMIC DNA]</scope>
    <source>
        <strain evidence="2 3">CBS 119000</strain>
    </source>
</reference>
<feature type="region of interest" description="Disordered" evidence="1">
    <location>
        <begin position="1"/>
        <end position="43"/>
    </location>
</feature>